<organism evidence="2 3">
    <name type="scientific">Morella rubra</name>
    <name type="common">Chinese bayberry</name>
    <dbReference type="NCBI Taxonomy" id="262757"/>
    <lineage>
        <taxon>Eukaryota</taxon>
        <taxon>Viridiplantae</taxon>
        <taxon>Streptophyta</taxon>
        <taxon>Embryophyta</taxon>
        <taxon>Tracheophyta</taxon>
        <taxon>Spermatophyta</taxon>
        <taxon>Magnoliopsida</taxon>
        <taxon>eudicotyledons</taxon>
        <taxon>Gunneridae</taxon>
        <taxon>Pentapetalae</taxon>
        <taxon>rosids</taxon>
        <taxon>fabids</taxon>
        <taxon>Fagales</taxon>
        <taxon>Myricaceae</taxon>
        <taxon>Morella</taxon>
    </lineage>
</organism>
<keyword evidence="3" id="KW-1185">Reference proteome</keyword>
<reference evidence="2 3" key="1">
    <citation type="journal article" date="2019" name="Plant Biotechnol. J.">
        <title>The red bayberry genome and genetic basis of sex determination.</title>
        <authorList>
            <person name="Jia H.M."/>
            <person name="Jia H.J."/>
            <person name="Cai Q.L."/>
            <person name="Wang Y."/>
            <person name="Zhao H.B."/>
            <person name="Yang W.F."/>
            <person name="Wang G.Y."/>
            <person name="Li Y.H."/>
            <person name="Zhan D.L."/>
            <person name="Shen Y.T."/>
            <person name="Niu Q.F."/>
            <person name="Chang L."/>
            <person name="Qiu J."/>
            <person name="Zhao L."/>
            <person name="Xie H.B."/>
            <person name="Fu W.Y."/>
            <person name="Jin J."/>
            <person name="Li X.W."/>
            <person name="Jiao Y."/>
            <person name="Zhou C.C."/>
            <person name="Tu T."/>
            <person name="Chai C.Y."/>
            <person name="Gao J.L."/>
            <person name="Fan L.J."/>
            <person name="van de Weg E."/>
            <person name="Wang J.Y."/>
            <person name="Gao Z.S."/>
        </authorList>
    </citation>
    <scope>NUCLEOTIDE SEQUENCE [LARGE SCALE GENOMIC DNA]</scope>
    <source>
        <tissue evidence="2">Leaves</tissue>
    </source>
</reference>
<evidence type="ECO:0000256" key="1">
    <source>
        <dbReference type="SAM" id="MobiDB-lite"/>
    </source>
</evidence>
<protein>
    <submittedName>
        <fullName evidence="2">Clustered mitochondria protein</fullName>
    </submittedName>
</protein>
<proteinExistence type="predicted"/>
<dbReference type="Proteomes" id="UP000516437">
    <property type="component" value="Chromosome 8"/>
</dbReference>
<gene>
    <name evidence="2" type="ORF">CJ030_MR8G001481</name>
</gene>
<feature type="region of interest" description="Disordered" evidence="1">
    <location>
        <begin position="136"/>
        <end position="161"/>
    </location>
</feature>
<dbReference type="EMBL" id="RXIC02000026">
    <property type="protein sequence ID" value="KAB1202742.1"/>
    <property type="molecule type" value="Genomic_DNA"/>
</dbReference>
<evidence type="ECO:0000313" key="2">
    <source>
        <dbReference type="EMBL" id="KAB1202742.1"/>
    </source>
</evidence>
<dbReference type="OrthoDB" id="1934340at2759"/>
<dbReference type="AlphaFoldDB" id="A0A6A1UQZ7"/>
<evidence type="ECO:0000313" key="3">
    <source>
        <dbReference type="Proteomes" id="UP000516437"/>
    </source>
</evidence>
<name>A0A6A1UQZ7_9ROSI</name>
<accession>A0A6A1UQZ7</accession>
<feature type="compositionally biased region" description="Basic and acidic residues" evidence="1">
    <location>
        <begin position="143"/>
        <end position="161"/>
    </location>
</feature>
<sequence>MHLGSSLLRFPAWEGGFNLREGFADLGFAPPRDCSTGSSAPAPAKAERSFLLALPLLNLGYPGPDYIWDATTIVLNVIKPMPVLMFLTIQFLFRHYLLDLIFCILRPELITAFCQAQAAEKSKCKFEGDAHVITDSSNVPGVDKQEFKTEDVNVSKEEDFN</sequence>
<comment type="caution">
    <text evidence="2">The sequence shown here is derived from an EMBL/GenBank/DDBJ whole genome shotgun (WGS) entry which is preliminary data.</text>
</comment>